<dbReference type="NCBIfam" id="TIGR00086">
    <property type="entry name" value="smpB"/>
    <property type="match status" value="1"/>
</dbReference>
<evidence type="ECO:0000313" key="5">
    <source>
        <dbReference type="Proteomes" id="UP000245793"/>
    </source>
</evidence>
<evidence type="ECO:0000256" key="3">
    <source>
        <dbReference type="HAMAP-Rule" id="MF_00023"/>
    </source>
</evidence>
<dbReference type="Proteomes" id="UP000245793">
    <property type="component" value="Unassembled WGS sequence"/>
</dbReference>
<dbReference type="RefSeq" id="WP_116480058.1">
    <property type="nucleotide sequence ID" value="NZ_CP096650.1"/>
</dbReference>
<organism evidence="4 5">
    <name type="scientific">Ezakiella coagulans</name>
    <dbReference type="NCBI Taxonomy" id="46507"/>
    <lineage>
        <taxon>Bacteria</taxon>
        <taxon>Bacillati</taxon>
        <taxon>Bacillota</taxon>
        <taxon>Tissierellia</taxon>
        <taxon>Ezakiella</taxon>
    </lineage>
</organism>
<comment type="function">
    <text evidence="3">Required for rescue of stalled ribosomes mediated by trans-translation. Binds to transfer-messenger RNA (tmRNA), required for stable association of tmRNA with ribosomes. tmRNA and SmpB together mimic tRNA shape, replacing the anticodon stem-loop with SmpB. tmRNA is encoded by the ssrA gene; the 2 termini fold to resemble tRNA(Ala) and it encodes a 'tag peptide', a short internal open reading frame. During trans-translation Ala-aminoacylated tmRNA acts like a tRNA, entering the A-site of stalled ribosomes, displacing the stalled mRNA. The ribosome then switches to translate the ORF on the tmRNA; the nascent peptide is terminated with the 'tag peptide' encoded by the tmRNA and targeted for degradation. The ribosome is freed to recommence translation, which seems to be the essential function of trans-translation.</text>
</comment>
<comment type="subcellular location">
    <subcellularLocation>
        <location evidence="3">Cytoplasm</location>
    </subcellularLocation>
    <text evidence="3">The tmRNA-SmpB complex associates with stalled 70S ribosomes.</text>
</comment>
<dbReference type="Gene3D" id="2.40.280.10">
    <property type="match status" value="1"/>
</dbReference>
<dbReference type="PANTHER" id="PTHR30308:SF2">
    <property type="entry name" value="SSRA-BINDING PROTEIN"/>
    <property type="match status" value="1"/>
</dbReference>
<dbReference type="PANTHER" id="PTHR30308">
    <property type="entry name" value="TMRNA-BINDING COMPONENT OF TRANS-TRANSLATION TAGGING COMPLEX"/>
    <property type="match status" value="1"/>
</dbReference>
<dbReference type="NCBIfam" id="NF003843">
    <property type="entry name" value="PRK05422.1"/>
    <property type="match status" value="1"/>
</dbReference>
<name>A0A2U1E3X4_9FIRM</name>
<evidence type="ECO:0000313" key="4">
    <source>
        <dbReference type="EMBL" id="PVY94650.1"/>
    </source>
</evidence>
<sequence>MADNNEKILAQNRKARHEYFIIKTYEAGIELRGTEVKSIRAGKANLKEAYCMVKNGEIIVVGMHVSPYKEGNLFNSDPIRDRKLLLNKREIIRITSEVKEKGLTLIPISMYTKGRLIKMEIALAQGKKLYDKRESKKEKDVKRALDRMKY</sequence>
<protein>
    <recommendedName>
        <fullName evidence="3">SsrA-binding protein</fullName>
    </recommendedName>
    <alternativeName>
        <fullName evidence="3">Small protein B</fullName>
    </alternativeName>
</protein>
<evidence type="ECO:0000256" key="2">
    <source>
        <dbReference type="ARBA" id="ARBA00022884"/>
    </source>
</evidence>
<dbReference type="InterPro" id="IPR000037">
    <property type="entry name" value="SsrA-bd_prot"/>
</dbReference>
<dbReference type="AlphaFoldDB" id="A0A2U1E3X4"/>
<comment type="similarity">
    <text evidence="3">Belongs to the SmpB family.</text>
</comment>
<reference evidence="4 5" key="1">
    <citation type="submission" date="2018-04" db="EMBL/GenBank/DDBJ databases">
        <title>Genomic Encyclopedia of Type Strains, Phase IV (KMG-IV): sequencing the most valuable type-strain genomes for metagenomic binning, comparative biology and taxonomic classification.</title>
        <authorList>
            <person name="Goeker M."/>
        </authorList>
    </citation>
    <scope>NUCLEOTIDE SEQUENCE [LARGE SCALE GENOMIC DNA]</scope>
    <source>
        <strain evidence="4 5">DSM 20705</strain>
    </source>
</reference>
<dbReference type="PROSITE" id="PS01317">
    <property type="entry name" value="SSRP"/>
    <property type="match status" value="1"/>
</dbReference>
<accession>A0A2U1E3X4</accession>
<keyword evidence="5" id="KW-1185">Reference proteome</keyword>
<evidence type="ECO:0000256" key="1">
    <source>
        <dbReference type="ARBA" id="ARBA00022490"/>
    </source>
</evidence>
<dbReference type="CDD" id="cd09294">
    <property type="entry name" value="SmpB"/>
    <property type="match status" value="1"/>
</dbReference>
<dbReference type="GO" id="GO:0070929">
    <property type="term" value="P:trans-translation"/>
    <property type="evidence" value="ECO:0007669"/>
    <property type="project" value="UniProtKB-UniRule"/>
</dbReference>
<comment type="caution">
    <text evidence="4">The sequence shown here is derived from an EMBL/GenBank/DDBJ whole genome shotgun (WGS) entry which is preliminary data.</text>
</comment>
<dbReference type="GO" id="GO:0070930">
    <property type="term" value="P:trans-translation-dependent protein tagging"/>
    <property type="evidence" value="ECO:0007669"/>
    <property type="project" value="TreeGrafter"/>
</dbReference>
<dbReference type="GO" id="GO:0003723">
    <property type="term" value="F:RNA binding"/>
    <property type="evidence" value="ECO:0007669"/>
    <property type="project" value="UniProtKB-UniRule"/>
</dbReference>
<dbReference type="InterPro" id="IPR020081">
    <property type="entry name" value="SsrA-bd_prot_CS"/>
</dbReference>
<dbReference type="Pfam" id="PF01668">
    <property type="entry name" value="SmpB"/>
    <property type="match status" value="1"/>
</dbReference>
<gene>
    <name evidence="3" type="primary">smpB</name>
    <name evidence="4" type="ORF">C7381_104156</name>
</gene>
<dbReference type="GO" id="GO:0005829">
    <property type="term" value="C:cytosol"/>
    <property type="evidence" value="ECO:0007669"/>
    <property type="project" value="TreeGrafter"/>
</dbReference>
<dbReference type="HAMAP" id="MF_00023">
    <property type="entry name" value="SmpB"/>
    <property type="match status" value="1"/>
</dbReference>
<dbReference type="InterPro" id="IPR023620">
    <property type="entry name" value="SmpB"/>
</dbReference>
<dbReference type="SUPFAM" id="SSF74982">
    <property type="entry name" value="Small protein B (SmpB)"/>
    <property type="match status" value="1"/>
</dbReference>
<proteinExistence type="inferred from homology"/>
<keyword evidence="1 3" id="KW-0963">Cytoplasm</keyword>
<keyword evidence="2 3" id="KW-0694">RNA-binding</keyword>
<dbReference type="EMBL" id="QEKV01000004">
    <property type="protein sequence ID" value="PVY94650.1"/>
    <property type="molecule type" value="Genomic_DNA"/>
</dbReference>